<feature type="domain" description="Beta-galactosidase galactose-binding" evidence="9">
    <location>
        <begin position="490"/>
        <end position="546"/>
    </location>
</feature>
<dbReference type="InterPro" id="IPR048912">
    <property type="entry name" value="BetaGal1-like_ABD1"/>
</dbReference>
<evidence type="ECO:0000256" key="3">
    <source>
        <dbReference type="ARBA" id="ARBA00022801"/>
    </source>
</evidence>
<keyword evidence="5" id="KW-0326">Glycosidase</keyword>
<evidence type="ECO:0000256" key="6">
    <source>
        <dbReference type="PIRSR" id="PIRSR006336-1"/>
    </source>
</evidence>
<dbReference type="InterPro" id="IPR031330">
    <property type="entry name" value="Gly_Hdrlase_35_cat"/>
</dbReference>
<proteinExistence type="inferred from homology"/>
<keyword evidence="4" id="KW-0325">Glycoprotein</keyword>
<dbReference type="Gene3D" id="2.60.120.260">
    <property type="entry name" value="Galactose-binding domain-like"/>
    <property type="match status" value="2"/>
</dbReference>
<dbReference type="InterPro" id="IPR026283">
    <property type="entry name" value="B-gal_1-like"/>
</dbReference>
<protein>
    <submittedName>
        <fullName evidence="10">Beta-galactosidase</fullName>
    </submittedName>
</protein>
<dbReference type="SUPFAM" id="SSF49785">
    <property type="entry name" value="Galactose-binding domain-like"/>
    <property type="match status" value="1"/>
</dbReference>
<dbReference type="InterPro" id="IPR001944">
    <property type="entry name" value="Glycoside_Hdrlase_35"/>
</dbReference>
<evidence type="ECO:0000256" key="5">
    <source>
        <dbReference type="ARBA" id="ARBA00023295"/>
    </source>
</evidence>
<dbReference type="FunFam" id="3.20.20.80:FF:000017">
    <property type="entry name" value="Beta-galactosidase"/>
    <property type="match status" value="1"/>
</dbReference>
<gene>
    <name evidence="10" type="ORF">GBAR_LOCUS23791</name>
</gene>
<dbReference type="GO" id="GO:0004565">
    <property type="term" value="F:beta-galactosidase activity"/>
    <property type="evidence" value="ECO:0007669"/>
    <property type="project" value="InterPro"/>
</dbReference>
<keyword evidence="2" id="KW-0732">Signal</keyword>
<organism evidence="10 11">
    <name type="scientific">Geodia barretti</name>
    <name type="common">Barrett's horny sponge</name>
    <dbReference type="NCBI Taxonomy" id="519541"/>
    <lineage>
        <taxon>Eukaryota</taxon>
        <taxon>Metazoa</taxon>
        <taxon>Porifera</taxon>
        <taxon>Demospongiae</taxon>
        <taxon>Heteroscleromorpha</taxon>
        <taxon>Tetractinellida</taxon>
        <taxon>Astrophorina</taxon>
        <taxon>Geodiidae</taxon>
        <taxon>Geodia</taxon>
    </lineage>
</organism>
<name>A0AA35T9P5_GEOBA</name>
<keyword evidence="11" id="KW-1185">Reference proteome</keyword>
<dbReference type="GO" id="GO:0005975">
    <property type="term" value="P:carbohydrate metabolic process"/>
    <property type="evidence" value="ECO:0007669"/>
    <property type="project" value="InterPro"/>
</dbReference>
<dbReference type="Gene3D" id="3.20.20.80">
    <property type="entry name" value="Glycosidases"/>
    <property type="match status" value="1"/>
</dbReference>
<comment type="similarity">
    <text evidence="1">Belongs to the glycosyl hydrolase 35 family.</text>
</comment>
<dbReference type="InterPro" id="IPR048913">
    <property type="entry name" value="BetaGal_gal-bd"/>
</dbReference>
<evidence type="ECO:0000256" key="1">
    <source>
        <dbReference type="ARBA" id="ARBA00009809"/>
    </source>
</evidence>
<evidence type="ECO:0000313" key="10">
    <source>
        <dbReference type="EMBL" id="CAI8042891.1"/>
    </source>
</evidence>
<evidence type="ECO:0000256" key="2">
    <source>
        <dbReference type="ARBA" id="ARBA00022729"/>
    </source>
</evidence>
<feature type="active site" description="Nucleophile" evidence="6">
    <location>
        <position position="215"/>
    </location>
</feature>
<sequence>MHYARVPSAYWRDRLQKMKDCGLNTVQTYVPWNFHEPRPGVFDFSGDRNLSYFLQTAQDVGLLVIVRAGPYICAEWDMGGLPAWLLTHKDIALRSSDTVYLDYVDKWMTQLLPIVKSHLYSNNGPVITVQVENEYGSYYACDKKYMEHLYVLFRYLLGDDVVLFTTDGDSDGYLKCGTLTPYLYATVDFGVTVDPAANFKSQRDYEPKGPLVNSEFYTGWLDHWGQPHQTKSSKAVADSLYLILKLNASVNMYMFEGWDQLCVLELVQMLGSTYQPQPTSYDYNAPLTEAGDPWEKYTLVSQVISSYTGTVPYTPLVEPKGAYGKVYMTAAVGLFDSPQLVANQVSSDTPVSMEMLGQSFGFMIYSTKLPSELTGRSSSSMTISGLKDRASVYIDGVLKGTGMRGDPVKSDVSLTIDIPSGAVDLDIVVENMGRINYGSLLNDSKGILGSVGIDGQALTQWVSKAVPLDNSTLIPFQQLNETVRMPNSTVFYRGTFRFDGQAYSTYLNVSGWSKGVAFVNGYSLGRYWPVKGPQKTLYVPGAFLRSNTELNELILFEIDHSPCIPPYNNCFVSLVDTPDIG</sequence>
<feature type="active site" description="Proton donor" evidence="6">
    <location>
        <position position="134"/>
    </location>
</feature>
<dbReference type="AlphaFoldDB" id="A0AA35T9P5"/>
<dbReference type="PIRSF" id="PIRSF006336">
    <property type="entry name" value="B-gal"/>
    <property type="match status" value="1"/>
</dbReference>
<evidence type="ECO:0000259" key="7">
    <source>
        <dbReference type="Pfam" id="PF01301"/>
    </source>
</evidence>
<evidence type="ECO:0000313" key="11">
    <source>
        <dbReference type="Proteomes" id="UP001174909"/>
    </source>
</evidence>
<dbReference type="Proteomes" id="UP001174909">
    <property type="component" value="Unassembled WGS sequence"/>
</dbReference>
<evidence type="ECO:0000256" key="4">
    <source>
        <dbReference type="ARBA" id="ARBA00023180"/>
    </source>
</evidence>
<evidence type="ECO:0000259" key="9">
    <source>
        <dbReference type="Pfam" id="PF21467"/>
    </source>
</evidence>
<dbReference type="PRINTS" id="PR00742">
    <property type="entry name" value="GLHYDRLASE35"/>
</dbReference>
<dbReference type="SUPFAM" id="SSF51445">
    <property type="entry name" value="(Trans)glycosidases"/>
    <property type="match status" value="1"/>
</dbReference>
<feature type="domain" description="Glycoside hydrolase 35 catalytic" evidence="7">
    <location>
        <begin position="1"/>
        <end position="306"/>
    </location>
</feature>
<comment type="caution">
    <text evidence="10">The sequence shown here is derived from an EMBL/GenBank/DDBJ whole genome shotgun (WGS) entry which is preliminary data.</text>
</comment>
<dbReference type="Pfam" id="PF01301">
    <property type="entry name" value="Glyco_hydro_35"/>
    <property type="match status" value="1"/>
</dbReference>
<feature type="domain" description="Beta-galactosidase 1-like first all-beta" evidence="8">
    <location>
        <begin position="350"/>
        <end position="463"/>
    </location>
</feature>
<reference evidence="10" key="1">
    <citation type="submission" date="2023-03" db="EMBL/GenBank/DDBJ databases">
        <authorList>
            <person name="Steffen K."/>
            <person name="Cardenas P."/>
        </authorList>
    </citation>
    <scope>NUCLEOTIDE SEQUENCE</scope>
</reference>
<evidence type="ECO:0000259" key="8">
    <source>
        <dbReference type="Pfam" id="PF21317"/>
    </source>
</evidence>
<dbReference type="InterPro" id="IPR008979">
    <property type="entry name" value="Galactose-bd-like_sf"/>
</dbReference>
<dbReference type="Pfam" id="PF21317">
    <property type="entry name" value="BetaGal_ABD_1"/>
    <property type="match status" value="1"/>
</dbReference>
<dbReference type="PANTHER" id="PTHR23421">
    <property type="entry name" value="BETA-GALACTOSIDASE RELATED"/>
    <property type="match status" value="1"/>
</dbReference>
<dbReference type="InterPro" id="IPR017853">
    <property type="entry name" value="GH"/>
</dbReference>
<dbReference type="Pfam" id="PF21467">
    <property type="entry name" value="BetaGal_gal-bd"/>
    <property type="match status" value="1"/>
</dbReference>
<keyword evidence="3" id="KW-0378">Hydrolase</keyword>
<accession>A0AA35T9P5</accession>
<dbReference type="EMBL" id="CASHTH010003290">
    <property type="protein sequence ID" value="CAI8042891.1"/>
    <property type="molecule type" value="Genomic_DNA"/>
</dbReference>